<dbReference type="EMBL" id="BAAAFH010000003">
    <property type="protein sequence ID" value="GAA0873994.1"/>
    <property type="molecule type" value="Genomic_DNA"/>
</dbReference>
<proteinExistence type="predicted"/>
<organism evidence="1 2">
    <name type="scientific">Wandonia haliotis</name>
    <dbReference type="NCBI Taxonomy" id="574963"/>
    <lineage>
        <taxon>Bacteria</taxon>
        <taxon>Pseudomonadati</taxon>
        <taxon>Bacteroidota</taxon>
        <taxon>Flavobacteriia</taxon>
        <taxon>Flavobacteriales</taxon>
        <taxon>Crocinitomicaceae</taxon>
        <taxon>Wandonia</taxon>
    </lineage>
</organism>
<dbReference type="Proteomes" id="UP001501126">
    <property type="component" value="Unassembled WGS sequence"/>
</dbReference>
<protein>
    <submittedName>
        <fullName evidence="1">Uncharacterized protein</fullName>
    </submittedName>
</protein>
<accession>A0ABN1ML61</accession>
<reference evidence="1 2" key="1">
    <citation type="journal article" date="2019" name="Int. J. Syst. Evol. Microbiol.">
        <title>The Global Catalogue of Microorganisms (GCM) 10K type strain sequencing project: providing services to taxonomists for standard genome sequencing and annotation.</title>
        <authorList>
            <consortium name="The Broad Institute Genomics Platform"/>
            <consortium name="The Broad Institute Genome Sequencing Center for Infectious Disease"/>
            <person name="Wu L."/>
            <person name="Ma J."/>
        </authorList>
    </citation>
    <scope>NUCLEOTIDE SEQUENCE [LARGE SCALE GENOMIC DNA]</scope>
    <source>
        <strain evidence="1 2">JCM 16083</strain>
    </source>
</reference>
<comment type="caution">
    <text evidence="1">The sequence shown here is derived from an EMBL/GenBank/DDBJ whole genome shotgun (WGS) entry which is preliminary data.</text>
</comment>
<sequence>MSPEEREKEYRRMQSVFKKDSRIKECFHHNKEECEGKIKQSHSIQRNGRLSIIEGEVNGNQSIYTFTSFKSSPERMLQSLVPIGKKEASTFFGFCDYHDTNLFSPIENFEFDDSDEHLFLHSYRSFAHSYHRKQEEVNIYSNPESDFIKTLPPQFVDTFIEGLQMGVNDVKPHKESLDKALDNKEYDYLEYLVYEKDGLYPFAVSSGMSPRVSYSGKPMNNHVDETLPWSMPLITFLPDKAKTFVIIAAFPDDKNAVNLLDELYELNDYQLERAITSLIIANCENTFFSPKVWRKMSDKQKRELLNEFEINTNGMQYRDKFFHSRFNFFSDFFEISNL</sequence>
<evidence type="ECO:0000313" key="2">
    <source>
        <dbReference type="Proteomes" id="UP001501126"/>
    </source>
</evidence>
<gene>
    <name evidence="1" type="ORF">GCM10009118_04020</name>
</gene>
<name>A0ABN1ML61_9FLAO</name>
<keyword evidence="2" id="KW-1185">Reference proteome</keyword>
<evidence type="ECO:0000313" key="1">
    <source>
        <dbReference type="EMBL" id="GAA0873994.1"/>
    </source>
</evidence>
<dbReference type="RefSeq" id="WP_343784584.1">
    <property type="nucleotide sequence ID" value="NZ_BAAAFH010000003.1"/>
</dbReference>